<name>W7E0D1_BIPV3</name>
<organism evidence="1 2">
    <name type="scientific">Bipolaris victoriae (strain FI3)</name>
    <name type="common">Victoria blight of oats agent</name>
    <name type="synonym">Cochliobolus victoriae</name>
    <dbReference type="NCBI Taxonomy" id="930091"/>
    <lineage>
        <taxon>Eukaryota</taxon>
        <taxon>Fungi</taxon>
        <taxon>Dikarya</taxon>
        <taxon>Ascomycota</taxon>
        <taxon>Pezizomycotina</taxon>
        <taxon>Dothideomycetes</taxon>
        <taxon>Pleosporomycetidae</taxon>
        <taxon>Pleosporales</taxon>
        <taxon>Pleosporineae</taxon>
        <taxon>Pleosporaceae</taxon>
        <taxon>Bipolaris</taxon>
    </lineage>
</organism>
<feature type="non-terminal residue" evidence="1">
    <location>
        <position position="1"/>
    </location>
</feature>
<evidence type="ECO:0000313" key="1">
    <source>
        <dbReference type="EMBL" id="EUN21901.1"/>
    </source>
</evidence>
<gene>
    <name evidence="1" type="ORF">COCVIDRAFT_46876</name>
</gene>
<dbReference type="EMBL" id="KI968829">
    <property type="protein sequence ID" value="EUN21901.1"/>
    <property type="molecule type" value="Genomic_DNA"/>
</dbReference>
<dbReference type="RefSeq" id="XP_014551477.1">
    <property type="nucleotide sequence ID" value="XM_014695991.1"/>
</dbReference>
<dbReference type="Proteomes" id="UP000054337">
    <property type="component" value="Unassembled WGS sequence"/>
</dbReference>
<dbReference type="OrthoDB" id="3783451at2759"/>
<proteinExistence type="predicted"/>
<dbReference type="GeneID" id="26257549"/>
<dbReference type="HOGENOM" id="CLU_168407_0_0_1"/>
<protein>
    <submittedName>
        <fullName evidence="1">Uncharacterized protein</fullName>
    </submittedName>
</protein>
<accession>W7E0D1</accession>
<feature type="non-terminal residue" evidence="1">
    <location>
        <position position="99"/>
    </location>
</feature>
<reference evidence="1 2" key="1">
    <citation type="journal article" date="2013" name="PLoS Genet.">
        <title>Comparative genome structure, secondary metabolite, and effector coding capacity across Cochliobolus pathogens.</title>
        <authorList>
            <person name="Condon B.J."/>
            <person name="Leng Y."/>
            <person name="Wu D."/>
            <person name="Bushley K.E."/>
            <person name="Ohm R.A."/>
            <person name="Otillar R."/>
            <person name="Martin J."/>
            <person name="Schackwitz W."/>
            <person name="Grimwood J."/>
            <person name="MohdZainudin N."/>
            <person name="Xue C."/>
            <person name="Wang R."/>
            <person name="Manning V.A."/>
            <person name="Dhillon B."/>
            <person name="Tu Z.J."/>
            <person name="Steffenson B.J."/>
            <person name="Salamov A."/>
            <person name="Sun H."/>
            <person name="Lowry S."/>
            <person name="LaButti K."/>
            <person name="Han J."/>
            <person name="Copeland A."/>
            <person name="Lindquist E."/>
            <person name="Barry K."/>
            <person name="Schmutz J."/>
            <person name="Baker S.E."/>
            <person name="Ciuffetti L.M."/>
            <person name="Grigoriev I.V."/>
            <person name="Zhong S."/>
            <person name="Turgeon B.G."/>
        </authorList>
    </citation>
    <scope>NUCLEOTIDE SEQUENCE [LARGE SCALE GENOMIC DNA]</scope>
    <source>
        <strain evidence="1 2">FI3</strain>
    </source>
</reference>
<dbReference type="AlphaFoldDB" id="W7E0D1"/>
<keyword evidence="2" id="KW-1185">Reference proteome</keyword>
<evidence type="ECO:0000313" key="2">
    <source>
        <dbReference type="Proteomes" id="UP000054337"/>
    </source>
</evidence>
<sequence>DNPNPKSDEGLFVEESTNRLRWSVPDPPMAAQIVELDNTGSPRWRPLLGAPNHALAEEPVSQPPRSRMLVAFDVLYGADYWIDADTLDERPAPLVIQNA</sequence>